<reference evidence="2" key="1">
    <citation type="journal article" date="2011" name="MBio">
        <title>Novel metabolic attributes of the genus Cyanothece, comprising a group of unicellular nitrogen-fixing Cyanobacteria.</title>
        <authorList>
            <person name="Bandyopadhyay A."/>
            <person name="Elvitigala T."/>
            <person name="Welsh E."/>
            <person name="Stockel J."/>
            <person name="Liberton M."/>
            <person name="Min H."/>
            <person name="Sherman L.A."/>
            <person name="Pakrasi H.B."/>
        </authorList>
    </citation>
    <scope>NUCLEOTIDE SEQUENCE [LARGE SCALE GENOMIC DNA]</scope>
    <source>
        <strain evidence="2">PCC 7424</strain>
    </source>
</reference>
<evidence type="ECO:0000313" key="2">
    <source>
        <dbReference type="Proteomes" id="UP000002384"/>
    </source>
</evidence>
<dbReference type="RefSeq" id="WP_015954593.1">
    <property type="nucleotide sequence ID" value="NC_011729.1"/>
</dbReference>
<dbReference type="HOGENOM" id="CLU_025462_1_0_3"/>
<name>B7KKA5_GLOC7</name>
<dbReference type="KEGG" id="cyc:PCC7424_2574"/>
<evidence type="ECO:0008006" key="3">
    <source>
        <dbReference type="Google" id="ProtNLM"/>
    </source>
</evidence>
<evidence type="ECO:0000313" key="1">
    <source>
        <dbReference type="EMBL" id="ACK70990.1"/>
    </source>
</evidence>
<gene>
    <name evidence="1" type="ordered locus">PCC7424_2574</name>
</gene>
<dbReference type="OrthoDB" id="5242510at2"/>
<dbReference type="Pfam" id="PF11927">
    <property type="entry name" value="HODM_asu-like"/>
    <property type="match status" value="1"/>
</dbReference>
<organism evidence="1 2">
    <name type="scientific">Gloeothece citriformis (strain PCC 7424)</name>
    <name type="common">Cyanothece sp. (strain PCC 7424)</name>
    <dbReference type="NCBI Taxonomy" id="65393"/>
    <lineage>
        <taxon>Bacteria</taxon>
        <taxon>Bacillati</taxon>
        <taxon>Cyanobacteriota</taxon>
        <taxon>Cyanophyceae</taxon>
        <taxon>Oscillatoriophycideae</taxon>
        <taxon>Chroococcales</taxon>
        <taxon>Aphanothecaceae</taxon>
        <taxon>Gloeothece</taxon>
        <taxon>Gloeothece citriformis</taxon>
    </lineage>
</organism>
<proteinExistence type="predicted"/>
<protein>
    <recommendedName>
        <fullName evidence="3">DUF3445 domain-containing protein</fullName>
    </recommendedName>
</protein>
<keyword evidence="2" id="KW-1185">Reference proteome</keyword>
<dbReference type="InterPro" id="IPR021848">
    <property type="entry name" value="HODM_asu-like"/>
</dbReference>
<dbReference type="eggNOG" id="ENOG502Z7ZS">
    <property type="taxonomic scope" value="Bacteria"/>
</dbReference>
<dbReference type="Proteomes" id="UP000002384">
    <property type="component" value="Chromosome"/>
</dbReference>
<dbReference type="AlphaFoldDB" id="B7KKA5"/>
<accession>B7KKA5</accession>
<dbReference type="EMBL" id="CP001291">
    <property type="protein sequence ID" value="ACK70990.1"/>
    <property type="molecule type" value="Genomic_DNA"/>
</dbReference>
<sequence length="300" mass="34365">MNQTKYLPKQIIQGKWKMTAGLAPLNLSEWIDIDENFISTVTLKAQLLKDKTTEVFTALPNTIEAQQEILELLLDHLLTYFPQYYLQQGTILKNLQTNQVFELNYYKDAPLTLALHLVAEDIFLLQPSEKGYILTAGVACFPFFWRLQDKIGLPIEQIHQPVPEYAGKLSKTVNLYFDHLLSTSPGYRIAWGIVPTPQLVLEQMQPPGWENTLTPSNIGERLWLRSEYQTFRRLPHSGGIVFTIRTFVNPLSTLKSMPSMAHNLATVIREMPPETQAYKKIQPFLNPLLNYLDSHPLGLI</sequence>